<dbReference type="AlphaFoldDB" id="A0A3D8VLU8"/>
<dbReference type="Gene3D" id="1.10.30.50">
    <property type="match status" value="1"/>
</dbReference>
<dbReference type="InterPro" id="IPR002711">
    <property type="entry name" value="HNH"/>
</dbReference>
<dbReference type="EMBL" id="QTLC01000047">
    <property type="protein sequence ID" value="RDY70384.1"/>
    <property type="molecule type" value="Genomic_DNA"/>
</dbReference>
<evidence type="ECO:0000313" key="3">
    <source>
        <dbReference type="Proteomes" id="UP000257032"/>
    </source>
</evidence>
<keyword evidence="2" id="KW-0540">Nuclease</keyword>
<gene>
    <name evidence="2" type="ORF">DXT76_13105</name>
</gene>
<proteinExistence type="predicted"/>
<dbReference type="Pfam" id="PF01844">
    <property type="entry name" value="HNH"/>
    <property type="match status" value="1"/>
</dbReference>
<name>A0A3D8VLU8_9BACI</name>
<dbReference type="CDD" id="cd00085">
    <property type="entry name" value="HNHc"/>
    <property type="match status" value="1"/>
</dbReference>
<dbReference type="GO" id="GO:0003676">
    <property type="term" value="F:nucleic acid binding"/>
    <property type="evidence" value="ECO:0007669"/>
    <property type="project" value="InterPro"/>
</dbReference>
<sequence>MFSKVSFEMVKVHRIEMKAEIANLFKYTKLLPPEDQDGVGLAKYKHMVDNFVNKYKVDERKISLSIEEKQGLLSKQNNICPLCNGKVFISDDIEVDHKNPLGVGGRDKFLNLQITHKDCNRKKGVTIIK</sequence>
<organism evidence="2 3">
    <name type="scientific">Halobacillus trueperi</name>
    <dbReference type="NCBI Taxonomy" id="156205"/>
    <lineage>
        <taxon>Bacteria</taxon>
        <taxon>Bacillati</taxon>
        <taxon>Bacillota</taxon>
        <taxon>Bacilli</taxon>
        <taxon>Bacillales</taxon>
        <taxon>Bacillaceae</taxon>
        <taxon>Halobacillus</taxon>
    </lineage>
</organism>
<reference evidence="2 3" key="1">
    <citation type="submission" date="2018-08" db="EMBL/GenBank/DDBJ databases">
        <title>Genome sequence of strict halophilic Halobacillus trueperi SS1 isolated from Lunsu, a salty water body of North West Himalayas.</title>
        <authorList>
            <person name="Gupta S."/>
            <person name="Sharma P."/>
            <person name="Dev K."/>
            <person name="Baumler D."/>
            <person name="Sourirajan A."/>
        </authorList>
    </citation>
    <scope>NUCLEOTIDE SEQUENCE [LARGE SCALE GENOMIC DNA]</scope>
    <source>
        <strain evidence="2 3">SS1</strain>
    </source>
</reference>
<keyword evidence="2" id="KW-0378">Hydrolase</keyword>
<dbReference type="GO" id="GO:0008270">
    <property type="term" value="F:zinc ion binding"/>
    <property type="evidence" value="ECO:0007669"/>
    <property type="project" value="InterPro"/>
</dbReference>
<keyword evidence="2" id="KW-0255">Endonuclease</keyword>
<dbReference type="InterPro" id="IPR003615">
    <property type="entry name" value="HNH_nuc"/>
</dbReference>
<dbReference type="SMART" id="SM00507">
    <property type="entry name" value="HNHc"/>
    <property type="match status" value="1"/>
</dbReference>
<evidence type="ECO:0000259" key="1">
    <source>
        <dbReference type="SMART" id="SM00507"/>
    </source>
</evidence>
<feature type="domain" description="HNH nuclease" evidence="1">
    <location>
        <begin position="67"/>
        <end position="121"/>
    </location>
</feature>
<dbReference type="GO" id="GO:0004519">
    <property type="term" value="F:endonuclease activity"/>
    <property type="evidence" value="ECO:0007669"/>
    <property type="project" value="UniProtKB-KW"/>
</dbReference>
<protein>
    <submittedName>
        <fullName evidence="2">HNH endonuclease</fullName>
    </submittedName>
</protein>
<evidence type="ECO:0000313" key="2">
    <source>
        <dbReference type="EMBL" id="RDY70384.1"/>
    </source>
</evidence>
<dbReference type="Proteomes" id="UP000257032">
    <property type="component" value="Unassembled WGS sequence"/>
</dbReference>
<comment type="caution">
    <text evidence="2">The sequence shown here is derived from an EMBL/GenBank/DDBJ whole genome shotgun (WGS) entry which is preliminary data.</text>
</comment>
<accession>A0A3D8VLU8</accession>